<proteinExistence type="predicted"/>
<dbReference type="Proteomes" id="UP000033441">
    <property type="component" value="Unassembled WGS sequence"/>
</dbReference>
<gene>
    <name evidence="1" type="ORF">APHMUC_0461</name>
</gene>
<dbReference type="PATRIC" id="fig|1359152.3.peg.484"/>
<evidence type="ECO:0000313" key="1">
    <source>
        <dbReference type="EMBL" id="KJV65187.1"/>
    </source>
</evidence>
<dbReference type="AlphaFoldDB" id="A0A0F3NBV2"/>
<protein>
    <submittedName>
        <fullName evidence="1">Uncharacterized protein</fullName>
    </submittedName>
</protein>
<evidence type="ECO:0000313" key="2">
    <source>
        <dbReference type="Proteomes" id="UP000033441"/>
    </source>
</evidence>
<sequence length="636" mass="70313">MIAKISIFLKKSIFDLYRGAWCIIVRSGCVVVNVMHGRCIVSNYGSGYQLVCDRLVPELQSGRCSYFSFLKSLLSVLEHAVESTERAQSIVRQSGREGCGIDVQHLAIAQVRLSRVSEAVGAVIQNATASEDKEEISRNFLKQTCNELIRECFDALYHISNSRRRLRIFAEHYTDAFSSVSNTVLVVVDAITLMRCAHTYVTTGNTVESSAIIDARRRIARCMNAACYAIHAVPSSTIRSSVAALGGGCSAPEIREMTCYLLQEAVLLSSLIHSGEETENHEDEAYLYCPLQYALDLLRRVLTRLIHRLAPSCPNTRFFTEVFHAAMDNTSAEYLDMGGKITNDDAVIHQRNLSSMLLEAVAMTHMVNASCAARAQKAKEPDHCADNITFEKVQKAFSTIQESERLCVDQSLGDANVFFFIIGLVADAQLLLESIDVNSLPNPPLHGELLHRTREILIDAGSLFIRLQCATEPEYRPTQALMQQRNLSDILSDTVYALQVAHISIRSPVIGEIVEKLQEVLSALRGRNITEVTSLGDANVFSHITGILADAQLLLEAIDLSSLPNPELHVELLNRTREILLGVGSLCIRLQCAGNPEYMTPQESDFDPGVGEENPSTYLAALSTLMSAFSLHSRRQ</sequence>
<dbReference type="EMBL" id="LANV01000001">
    <property type="protein sequence ID" value="KJV65187.1"/>
    <property type="molecule type" value="Genomic_DNA"/>
</dbReference>
<accession>A0A0F3NBV2</accession>
<comment type="caution">
    <text evidence="1">The sequence shown here is derived from an EMBL/GenBank/DDBJ whole genome shotgun (WGS) entry which is preliminary data.</text>
</comment>
<organism evidence="1 2">
    <name type="scientific">Anaplasma phagocytophilum str. ApMUC09</name>
    <dbReference type="NCBI Taxonomy" id="1359152"/>
    <lineage>
        <taxon>Bacteria</taxon>
        <taxon>Pseudomonadati</taxon>
        <taxon>Pseudomonadota</taxon>
        <taxon>Alphaproteobacteria</taxon>
        <taxon>Rickettsiales</taxon>
        <taxon>Anaplasmataceae</taxon>
        <taxon>Anaplasma</taxon>
        <taxon>phagocytophilum group</taxon>
    </lineage>
</organism>
<name>A0A0F3NBV2_ANAPH</name>
<reference evidence="1 2" key="1">
    <citation type="submission" date="2015-02" db="EMBL/GenBank/DDBJ databases">
        <title>Genome Sequencing of Rickettsiales.</title>
        <authorList>
            <person name="Daugherty S.C."/>
            <person name="Su Q."/>
            <person name="Abolude K."/>
            <person name="Beier-Sexton M."/>
            <person name="Carlyon J.A."/>
            <person name="Carter R."/>
            <person name="Day N.P."/>
            <person name="Dumler S.J."/>
            <person name="Dyachenko V."/>
            <person name="Godinez A."/>
            <person name="Kurtti T.J."/>
            <person name="Lichay M."/>
            <person name="Mullins K.E."/>
            <person name="Ott S."/>
            <person name="Pappas-Brown V."/>
            <person name="Paris D.H."/>
            <person name="Patel P."/>
            <person name="Richards A.L."/>
            <person name="Sadzewicz L."/>
            <person name="Sears K."/>
            <person name="Seidman D."/>
            <person name="Sengamalay N."/>
            <person name="Stenos J."/>
            <person name="Tallon L.J."/>
            <person name="Vincent G."/>
            <person name="Fraser C.M."/>
            <person name="Munderloh U."/>
            <person name="Dunning-Hotopp J.C."/>
        </authorList>
    </citation>
    <scope>NUCLEOTIDE SEQUENCE [LARGE SCALE GENOMIC DNA]</scope>
    <source>
        <strain evidence="1 2">ApMUC09</strain>
    </source>
</reference>